<comment type="subcellular location">
    <subcellularLocation>
        <location evidence="1">Virion</location>
    </subcellularLocation>
</comment>
<keyword evidence="5" id="KW-1185">Reference proteome</keyword>
<gene>
    <name evidence="4" type="ORF">T7987_15870</name>
</gene>
<sequence>MLTSKKLELRRSEIRQNLAELAGAETLTDETRSKIDDLDREYQDTERKYRAALISEDDERREAGAELETRSEREWGELASRFEVRQVALALDEGRKLDGATAEMVEELRNAGGFQGIPVPLEALETRAGETLAGGVPDPVRTMPTIERLFAGSSATQMGARMINVGVGEIEYPVATGGAQPGWAGSETGDVPGPQAYTTTDRPMKPDNTLGVQMKITRKALKQAGAGLEQAVRRDMSAAIQQETDRAIFLGSGSGGEPLGIFPGASTYGITETAIDAAASYAAFRAAVVRFMTANAANSLSAINLLLRPEVFDGMDELISGLAISEWDRLVAKMGKVVLTTNGITAPAGGPPVESKALLTTTTNGVAPVFCGMWGAVDLIRDPYSDAKSGQLRLTALTTMDVTVARGVQLEILTGVQ</sequence>
<organism evidence="4 5">
    <name type="scientific">Sulfitobacter faviae</name>
    <dbReference type="NCBI Taxonomy" id="1775881"/>
    <lineage>
        <taxon>Bacteria</taxon>
        <taxon>Pseudomonadati</taxon>
        <taxon>Pseudomonadota</taxon>
        <taxon>Alphaproteobacteria</taxon>
        <taxon>Rhodobacterales</taxon>
        <taxon>Roseobacteraceae</taxon>
        <taxon>Sulfitobacter</taxon>
    </lineage>
</organism>
<evidence type="ECO:0000313" key="5">
    <source>
        <dbReference type="Proteomes" id="UP001326567"/>
    </source>
</evidence>
<reference evidence="4 5" key="1">
    <citation type="submission" date="2023-11" db="EMBL/GenBank/DDBJ databases">
        <title>From the Deep-Sea to the Surface: Bacterial Genomes Isolated from the Moytirra Hydrothermal Vent Plume.</title>
        <authorList>
            <person name="Major S.R."/>
        </authorList>
    </citation>
    <scope>NUCLEOTIDE SEQUENCE [LARGE SCALE GENOMIC DNA]</scope>
    <source>
        <strain evidence="4 5">OXR-9</strain>
    </source>
</reference>
<feature type="coiled-coil region" evidence="2">
    <location>
        <begin position="4"/>
        <end position="55"/>
    </location>
</feature>
<dbReference type="Pfam" id="PF05065">
    <property type="entry name" value="Phage_capsid"/>
    <property type="match status" value="1"/>
</dbReference>
<evidence type="ECO:0000259" key="3">
    <source>
        <dbReference type="Pfam" id="PF05065"/>
    </source>
</evidence>
<dbReference type="RefSeq" id="WP_322328536.1">
    <property type="nucleotide sequence ID" value="NZ_CP139725.1"/>
</dbReference>
<dbReference type="Proteomes" id="UP001326567">
    <property type="component" value="Chromosome"/>
</dbReference>
<dbReference type="InterPro" id="IPR024455">
    <property type="entry name" value="Phage_capsid"/>
</dbReference>
<dbReference type="SUPFAM" id="SSF56563">
    <property type="entry name" value="Major capsid protein gp5"/>
    <property type="match status" value="1"/>
</dbReference>
<keyword evidence="2" id="KW-0175">Coiled coil</keyword>
<evidence type="ECO:0000313" key="4">
    <source>
        <dbReference type="EMBL" id="WPZ21620.1"/>
    </source>
</evidence>
<evidence type="ECO:0000256" key="2">
    <source>
        <dbReference type="SAM" id="Coils"/>
    </source>
</evidence>
<dbReference type="EMBL" id="CP139725">
    <property type="protein sequence ID" value="WPZ21620.1"/>
    <property type="molecule type" value="Genomic_DNA"/>
</dbReference>
<dbReference type="NCBIfam" id="TIGR01554">
    <property type="entry name" value="major_cap_HK97"/>
    <property type="match status" value="1"/>
</dbReference>
<evidence type="ECO:0000256" key="1">
    <source>
        <dbReference type="ARBA" id="ARBA00004328"/>
    </source>
</evidence>
<dbReference type="InterPro" id="IPR054612">
    <property type="entry name" value="Phage_capsid-like_C"/>
</dbReference>
<feature type="domain" description="Phage capsid-like C-terminal" evidence="3">
    <location>
        <begin position="160"/>
        <end position="299"/>
    </location>
</feature>
<name>A0ABZ0UYD0_9RHOB</name>
<protein>
    <submittedName>
        <fullName evidence="4">Phage major capsid protein</fullName>
    </submittedName>
</protein>
<accession>A0ABZ0UYD0</accession>
<proteinExistence type="predicted"/>
<dbReference type="Gene3D" id="3.30.2400.10">
    <property type="entry name" value="Major capsid protein gp5"/>
    <property type="match status" value="1"/>
</dbReference>